<dbReference type="PANTHER" id="PTHR10938">
    <property type="entry name" value="TRANSLATION INITIATION FACTOR IF-3"/>
    <property type="match status" value="1"/>
</dbReference>
<evidence type="ECO:0000313" key="5">
    <source>
        <dbReference type="Proteomes" id="UP000614350"/>
    </source>
</evidence>
<evidence type="ECO:0000256" key="3">
    <source>
        <dbReference type="ARBA" id="ARBA00022917"/>
    </source>
</evidence>
<protein>
    <recommendedName>
        <fullName evidence="6">Translation initiation factor IF-3, mitochondrial</fullName>
    </recommendedName>
</protein>
<comment type="similarity">
    <text evidence="1">Belongs to the IF-3 family.</text>
</comment>
<dbReference type="Proteomes" id="UP000614350">
    <property type="component" value="Unassembled WGS sequence"/>
</dbReference>
<keyword evidence="3" id="KW-0648">Protein biosynthesis</keyword>
<reference evidence="4" key="1">
    <citation type="journal article" date="2020" name="G3 (Bethesda)">
        <title>High-Quality Assemblies for Three Invasive Social Wasps from the &lt;i&gt;Vespula&lt;/i&gt; Genus.</title>
        <authorList>
            <person name="Harrop T.W.R."/>
            <person name="Guhlin J."/>
            <person name="McLaughlin G.M."/>
            <person name="Permina E."/>
            <person name="Stockwell P."/>
            <person name="Gilligan J."/>
            <person name="Le Lec M.F."/>
            <person name="Gruber M.A.M."/>
            <person name="Quinn O."/>
            <person name="Lovegrove M."/>
            <person name="Duncan E.J."/>
            <person name="Remnant E.J."/>
            <person name="Van Eeckhoven J."/>
            <person name="Graham B."/>
            <person name="Knapp R.A."/>
            <person name="Langford K.W."/>
            <person name="Kronenberg Z."/>
            <person name="Press M.O."/>
            <person name="Eacker S.M."/>
            <person name="Wilson-Rankin E.E."/>
            <person name="Purcell J."/>
            <person name="Lester P.J."/>
            <person name="Dearden P.K."/>
        </authorList>
    </citation>
    <scope>NUCLEOTIDE SEQUENCE</scope>
    <source>
        <strain evidence="4">Marl-1</strain>
    </source>
</reference>
<dbReference type="InterPro" id="IPR036788">
    <property type="entry name" value="T_IF-3_C_sf"/>
</dbReference>
<dbReference type="GO" id="GO:0070124">
    <property type="term" value="P:mitochondrial translational initiation"/>
    <property type="evidence" value="ECO:0007669"/>
    <property type="project" value="TreeGrafter"/>
</dbReference>
<dbReference type="EMBL" id="JACSEA010000002">
    <property type="protein sequence ID" value="KAF7408217.1"/>
    <property type="molecule type" value="Genomic_DNA"/>
</dbReference>
<evidence type="ECO:0000313" key="4">
    <source>
        <dbReference type="EMBL" id="KAF7408217.1"/>
    </source>
</evidence>
<organism evidence="4 5">
    <name type="scientific">Vespula vulgaris</name>
    <name type="common">Yellow jacket</name>
    <name type="synonym">Wasp</name>
    <dbReference type="NCBI Taxonomy" id="7454"/>
    <lineage>
        <taxon>Eukaryota</taxon>
        <taxon>Metazoa</taxon>
        <taxon>Ecdysozoa</taxon>
        <taxon>Arthropoda</taxon>
        <taxon>Hexapoda</taxon>
        <taxon>Insecta</taxon>
        <taxon>Pterygota</taxon>
        <taxon>Neoptera</taxon>
        <taxon>Endopterygota</taxon>
        <taxon>Hymenoptera</taxon>
        <taxon>Apocrita</taxon>
        <taxon>Aculeata</taxon>
        <taxon>Vespoidea</taxon>
        <taxon>Vespidae</taxon>
        <taxon>Vespinae</taxon>
        <taxon>Vespula</taxon>
    </lineage>
</organism>
<dbReference type="InterPro" id="IPR001288">
    <property type="entry name" value="Translation_initiation_fac_3"/>
</dbReference>
<keyword evidence="2" id="KW-0396">Initiation factor</keyword>
<dbReference type="SUPFAM" id="SSF55200">
    <property type="entry name" value="Translation initiation factor IF3, C-terminal domain"/>
    <property type="match status" value="1"/>
</dbReference>
<name>A0A834KKL7_VESVU</name>
<dbReference type="AlphaFoldDB" id="A0A834KKL7"/>
<sequence length="233" mass="26996">MATISWLSILRVRSVLQLDRHLLNLLNSTHKQKTIRRNIYVSEKNEEEEKKKEQAKTDSESKITLLLPNDSMTITHLEDAKKLAKRRNLILTKIENKQKDSSRDTYKLVKLGEKFLETTDNVTENKIKADRNGKIKQIQISGKISTHDLNIKLKHVNKLLSKQYKVKFIINHDSDTQDRIFKYAESNIKQHGTIQKIVKSLYTTLIITPILNEDSNKNPHDVNGFVHSVSLTM</sequence>
<keyword evidence="5" id="KW-1185">Reference proteome</keyword>
<dbReference type="Gene3D" id="3.30.110.10">
    <property type="entry name" value="Translation initiation factor 3 (IF-3), C-terminal domain"/>
    <property type="match status" value="1"/>
</dbReference>
<evidence type="ECO:0000256" key="1">
    <source>
        <dbReference type="ARBA" id="ARBA00005439"/>
    </source>
</evidence>
<dbReference type="GO" id="GO:0032790">
    <property type="term" value="P:ribosome disassembly"/>
    <property type="evidence" value="ECO:0007669"/>
    <property type="project" value="TreeGrafter"/>
</dbReference>
<proteinExistence type="inferred from homology"/>
<evidence type="ECO:0000256" key="2">
    <source>
        <dbReference type="ARBA" id="ARBA00022540"/>
    </source>
</evidence>
<dbReference type="PANTHER" id="PTHR10938:SF0">
    <property type="entry name" value="TRANSLATION INITIATION FACTOR IF-3, MITOCHONDRIAL"/>
    <property type="match status" value="1"/>
</dbReference>
<accession>A0A834KKL7</accession>
<comment type="caution">
    <text evidence="4">The sequence shown here is derived from an EMBL/GenBank/DDBJ whole genome shotgun (WGS) entry which is preliminary data.</text>
</comment>
<gene>
    <name evidence="4" type="ORF">HZH66_002754</name>
</gene>
<evidence type="ECO:0008006" key="6">
    <source>
        <dbReference type="Google" id="ProtNLM"/>
    </source>
</evidence>
<dbReference type="GO" id="GO:0043022">
    <property type="term" value="F:ribosome binding"/>
    <property type="evidence" value="ECO:0007669"/>
    <property type="project" value="TreeGrafter"/>
</dbReference>
<dbReference type="GO" id="GO:0005739">
    <property type="term" value="C:mitochondrion"/>
    <property type="evidence" value="ECO:0007669"/>
    <property type="project" value="TreeGrafter"/>
</dbReference>
<dbReference type="GO" id="GO:0003743">
    <property type="term" value="F:translation initiation factor activity"/>
    <property type="evidence" value="ECO:0007669"/>
    <property type="project" value="UniProtKB-KW"/>
</dbReference>